<dbReference type="AlphaFoldDB" id="A0A8J8T549"/>
<comment type="caution">
    <text evidence="2">The sequence shown here is derived from an EMBL/GenBank/DDBJ whole genome shotgun (WGS) entry which is preliminary data.</text>
</comment>
<organism evidence="2 3">
    <name type="scientific">Halteria grandinella</name>
    <dbReference type="NCBI Taxonomy" id="5974"/>
    <lineage>
        <taxon>Eukaryota</taxon>
        <taxon>Sar</taxon>
        <taxon>Alveolata</taxon>
        <taxon>Ciliophora</taxon>
        <taxon>Intramacronucleata</taxon>
        <taxon>Spirotrichea</taxon>
        <taxon>Stichotrichia</taxon>
        <taxon>Sporadotrichida</taxon>
        <taxon>Halteriidae</taxon>
        <taxon>Halteria</taxon>
    </lineage>
</organism>
<feature type="coiled-coil region" evidence="1">
    <location>
        <begin position="306"/>
        <end position="333"/>
    </location>
</feature>
<evidence type="ECO:0000313" key="3">
    <source>
        <dbReference type="Proteomes" id="UP000785679"/>
    </source>
</evidence>
<gene>
    <name evidence="2" type="ORF">FGO68_gene13179</name>
</gene>
<evidence type="ECO:0000256" key="1">
    <source>
        <dbReference type="SAM" id="Coils"/>
    </source>
</evidence>
<dbReference type="Proteomes" id="UP000785679">
    <property type="component" value="Unassembled WGS sequence"/>
</dbReference>
<keyword evidence="1" id="KW-0175">Coiled coil</keyword>
<evidence type="ECO:0000313" key="2">
    <source>
        <dbReference type="EMBL" id="TNV82639.1"/>
    </source>
</evidence>
<sequence>MNSRSDLEIQQNAYERCGTEHQRNGGDRIEPAAKINKQSRIIEPVEMSGLPKSSINQAHNQYYFLNNQKSSVDQNCRKQQNLTQFRPKYKSICSIQINAQPDQKQNICSIKEHTESQSLSSSSKLEQFECISQDEQNNIYKPIKHKNKEITNNFINSPPANQEVNWDLGGYDFEYVIDSQFGDEESEELISRSSETYLAKCGTPFKKELNPRQSLREFEGVCPILDEVREIERSNNLSQFVQNIQMHTPVQYKTAHKQGNSTQRITKSYFSAISKNKQINPMKKKQSSSKVAIILRKLPLQEIQSEGEAEEEAAVLSQLIEVTEQEMSNSKKEIDLPSFRAAQDGDLRFIQWPQIQKLLIQGENRLIQKRDMSRGLKSSQYEELKPNYLGFEQMLGQDEFSDCDDFQIPEEFSDSSGIQISHLDYDSSDGSISPIEHFCRGKCEFDNSIDLASSRQQVLELSQNWISNRKTRASGGYLANLTIGGKLGTDVNQRITRSPKKHQQECSPQSFSANQDKLKIQSQLIQKNPQSNKLISFELQEESRTNKHSGISNIDKKDRQLSLKIRKCGVRNLDFCQAKYINDKLQDSEGVILEQTGQQQFDINRCGQVYNRSHQLIAHNFEDDQKINEVQSEERLDHLSGSCEMNS</sequence>
<dbReference type="EMBL" id="RRYP01004724">
    <property type="protein sequence ID" value="TNV82639.1"/>
    <property type="molecule type" value="Genomic_DNA"/>
</dbReference>
<reference evidence="2" key="1">
    <citation type="submission" date="2019-06" db="EMBL/GenBank/DDBJ databases">
        <authorList>
            <person name="Zheng W."/>
        </authorList>
    </citation>
    <scope>NUCLEOTIDE SEQUENCE</scope>
    <source>
        <strain evidence="2">QDHG01</strain>
    </source>
</reference>
<proteinExistence type="predicted"/>
<accession>A0A8J8T549</accession>
<name>A0A8J8T549_HALGN</name>
<keyword evidence="3" id="KW-1185">Reference proteome</keyword>
<protein>
    <submittedName>
        <fullName evidence="2">Uncharacterized protein</fullName>
    </submittedName>
</protein>